<dbReference type="EMBL" id="FNEE01000001">
    <property type="protein sequence ID" value="SDI15416.1"/>
    <property type="molecule type" value="Genomic_DNA"/>
</dbReference>
<dbReference type="Pfam" id="PF06169">
    <property type="entry name" value="DUF982"/>
    <property type="match status" value="1"/>
</dbReference>
<evidence type="ECO:0008006" key="3">
    <source>
        <dbReference type="Google" id="ProtNLM"/>
    </source>
</evidence>
<proteinExistence type="predicted"/>
<dbReference type="InterPro" id="IPR010385">
    <property type="entry name" value="DUF982"/>
</dbReference>
<name>A0A1G8I943_9HYPH</name>
<dbReference type="Gene3D" id="6.10.250.730">
    <property type="match status" value="1"/>
</dbReference>
<dbReference type="Proteomes" id="UP000198894">
    <property type="component" value="Unassembled WGS sequence"/>
</dbReference>
<protein>
    <recommendedName>
        <fullName evidence="3">DUF982 domain-containing protein</fullName>
    </recommendedName>
</protein>
<accession>A0A1G8I943</accession>
<dbReference type="RefSeq" id="WP_091590175.1">
    <property type="nucleotide sequence ID" value="NZ_FNEE01000001.1"/>
</dbReference>
<gene>
    <name evidence="1" type="ORF">SAMN05428953_101300</name>
</gene>
<reference evidence="2" key="1">
    <citation type="submission" date="2016-10" db="EMBL/GenBank/DDBJ databases">
        <authorList>
            <person name="Varghese N."/>
            <person name="Submissions S."/>
        </authorList>
    </citation>
    <scope>NUCLEOTIDE SEQUENCE [LARGE SCALE GENOMIC DNA]</scope>
    <source>
        <strain evidence="2">CGMCC 1.11022</strain>
    </source>
</reference>
<dbReference type="AlphaFoldDB" id="A0A1G8I943"/>
<evidence type="ECO:0000313" key="2">
    <source>
        <dbReference type="Proteomes" id="UP000198894"/>
    </source>
</evidence>
<sequence length="84" mass="9314">MRTRRFRKPIVVQPGRIDRDRVVLSVSDAAEVLLKDWPTPASKTRLAAIAACLAVIRGEKPPRVARQAFIVAAKDARILLGEQI</sequence>
<organism evidence="1 2">
    <name type="scientific">Mesorhizobium muleiense</name>
    <dbReference type="NCBI Taxonomy" id="1004279"/>
    <lineage>
        <taxon>Bacteria</taxon>
        <taxon>Pseudomonadati</taxon>
        <taxon>Pseudomonadota</taxon>
        <taxon>Alphaproteobacteria</taxon>
        <taxon>Hyphomicrobiales</taxon>
        <taxon>Phyllobacteriaceae</taxon>
        <taxon>Mesorhizobium</taxon>
    </lineage>
</organism>
<keyword evidence="2" id="KW-1185">Reference proteome</keyword>
<evidence type="ECO:0000313" key="1">
    <source>
        <dbReference type="EMBL" id="SDI15416.1"/>
    </source>
</evidence>